<evidence type="ECO:0000313" key="4">
    <source>
        <dbReference type="Proteomes" id="UP001060368"/>
    </source>
</evidence>
<dbReference type="InterPro" id="IPR012332">
    <property type="entry name" value="Autotransporter_pectin_lyase_C"/>
</dbReference>
<dbReference type="InterPro" id="IPR012334">
    <property type="entry name" value="Pectin_lyas_fold"/>
</dbReference>
<feature type="transmembrane region" description="Helical" evidence="1">
    <location>
        <begin position="1346"/>
        <end position="1366"/>
    </location>
</feature>
<feature type="domain" description="Periplasmic copper-binding protein NosD beta helix" evidence="2">
    <location>
        <begin position="592"/>
        <end position="725"/>
    </location>
</feature>
<dbReference type="PANTHER" id="PTHR11319:SF35">
    <property type="entry name" value="OUTER MEMBRANE PROTEIN PMPC-RELATED"/>
    <property type="match status" value="1"/>
</dbReference>
<dbReference type="KEGG" id="mend:L6E24_02520"/>
<dbReference type="Gene3D" id="2.160.20.20">
    <property type="match status" value="1"/>
</dbReference>
<dbReference type="RefSeq" id="WP_257743161.1">
    <property type="nucleotide sequence ID" value="NZ_CP096115.1"/>
</dbReference>
<proteinExistence type="predicted"/>
<protein>
    <submittedName>
        <fullName evidence="3">Right-handed parallel beta-helix repeat-containing protein</fullName>
    </submittedName>
</protein>
<keyword evidence="1" id="KW-1133">Transmembrane helix</keyword>
<dbReference type="PANTHER" id="PTHR11319">
    <property type="entry name" value="G PROTEIN-COUPLED RECEPTOR-RELATED"/>
    <property type="match status" value="1"/>
</dbReference>
<evidence type="ECO:0000256" key="1">
    <source>
        <dbReference type="SAM" id="Phobius"/>
    </source>
</evidence>
<dbReference type="InterPro" id="IPR007742">
    <property type="entry name" value="NosD_dom"/>
</dbReference>
<evidence type="ECO:0000259" key="2">
    <source>
        <dbReference type="Pfam" id="PF05048"/>
    </source>
</evidence>
<dbReference type="Pfam" id="PF05048">
    <property type="entry name" value="NosD"/>
    <property type="match status" value="1"/>
</dbReference>
<evidence type="ECO:0000313" key="3">
    <source>
        <dbReference type="EMBL" id="UUX93021.1"/>
    </source>
</evidence>
<organism evidence="3 4">
    <name type="scientific">Methanoplanus endosymbiosus</name>
    <dbReference type="NCBI Taxonomy" id="33865"/>
    <lineage>
        <taxon>Archaea</taxon>
        <taxon>Methanobacteriati</taxon>
        <taxon>Methanobacteriota</taxon>
        <taxon>Stenosarchaea group</taxon>
        <taxon>Methanomicrobia</taxon>
        <taxon>Methanomicrobiales</taxon>
        <taxon>Methanomicrobiaceae</taxon>
        <taxon>Methanoplanus</taxon>
    </lineage>
</organism>
<dbReference type="InterPro" id="IPR006626">
    <property type="entry name" value="PbH1"/>
</dbReference>
<dbReference type="SUPFAM" id="SSF51126">
    <property type="entry name" value="Pectin lyase-like"/>
    <property type="match status" value="3"/>
</dbReference>
<dbReference type="InterPro" id="IPR011050">
    <property type="entry name" value="Pectin_lyase_fold/virulence"/>
</dbReference>
<keyword evidence="1" id="KW-0812">Transmembrane</keyword>
<dbReference type="EMBL" id="CP096115">
    <property type="protein sequence ID" value="UUX93021.1"/>
    <property type="molecule type" value="Genomic_DNA"/>
</dbReference>
<dbReference type="Gene3D" id="2.160.20.10">
    <property type="entry name" value="Single-stranded right-handed beta-helix, Pectin lyase-like"/>
    <property type="match status" value="1"/>
</dbReference>
<gene>
    <name evidence="3" type="ORF">L6E24_02520</name>
</gene>
<reference evidence="3" key="1">
    <citation type="submission" date="2022-04" db="EMBL/GenBank/DDBJ databases">
        <title>Complete genome of Methanoplanus endosymbiosus DSM 3599.</title>
        <authorList>
            <person name="Chen S.-C."/>
            <person name="You Y.-T."/>
            <person name="Zhou Y.-Z."/>
            <person name="Lai M.-C."/>
        </authorList>
    </citation>
    <scope>NUCLEOTIDE SEQUENCE</scope>
    <source>
        <strain evidence="3">DSM 3599</strain>
    </source>
</reference>
<dbReference type="Proteomes" id="UP001060368">
    <property type="component" value="Chromosome"/>
</dbReference>
<keyword evidence="1" id="KW-0472">Membrane</keyword>
<accession>A0A9E7PQL8</accession>
<dbReference type="GeneID" id="74306533"/>
<dbReference type="SMART" id="SM00710">
    <property type="entry name" value="PbH1"/>
    <property type="match status" value="14"/>
</dbReference>
<keyword evidence="4" id="KW-1185">Reference proteome</keyword>
<sequence>MVNSMPETIPDSDVNITTELTATLLHTEDPVVHPALWNVSYINGNFSNISAIPDIGKGDTIRIWGDNGHVYEGGVTISSPYVCIRRWEGSPELPLITNTSGIAPAINITNTAGNITLQGLNISGNTYTGDGSAVLARGSSDDPLQGLTFTDCTFTWNLDTCGSPVHISYVNGTEITGTTFESNTGLHGGGIEYHHSDNANIDNTTFENNTAIYFGGSAYFYNSDNADIDCTTFDNNTAMFGGGIMLWKSRLTIESTNISSNTAGLGISIFTDNSNTPLIENINIDRSNAGLGSSIFVDNTNILPIENINNSTIGFGGGMFVEDSTLTIENTNINSNNAAFGGGMLIDISTLSIENTNINSNNGSLGGGMFVEDSTLTIENNNIENNNGCLGAGMLIEKTTLTIENTIVNNNNGGLGGGIFFENCAAKIESTTINNNTAGWGGGMVTDRSTLTVENITVNSNTAGVGGGMFIEDNTITIKNAAINSNNATWGGGVLTDRSTLTVENITVNSNNAALGGGMFIENNTITIKNTAINGNTATRGGGMLIDNSMLIIENITISNNTATQEDKVDRSLATLKITAPDYNITTTYGNGVYVNESILTLIKELFPEGLGGGILNYNSTITIQNTAINNNTATKGGGIDTEKSLLILKNNTISNNTATTYGGGIYVNESALTFSNNFFCNDENIYAGITGCAWNTTLNKTFCLCENIAGGPYSAGNVWAKPDGTGFSETHSDPDFDGICDETYVISDSTGTIAGTDYLPLYYNNSRGTVLASSTPQNACVLLSSTSYNHTTPAGYYLPPGKYSVVLTLAGYFNSPVFTTEVTSGCKKQISYTLNDTPVFRHTGTGPSPLTFVANSTKTAADVSEWTWHITNPNGSVTEKTGRDLSAVLTATGDYAVCLNADWADKTTWSETVKISVLDAVPDTKGFKETSVKINGTTVEKNTDGTQTIYINESSAGTVTNTPDSVQIQKTDGTNIKIVTTGVTSSGGNLSGTVQSVTITPPALNAVISETVGNVSVDFAMTMDAYDEDAAVTTEISAGCAADVRNAFSLTCPDMEQIAYTVYFTKSGFDNESAISETVLNFSVKTSWVSAIGGNDYIRILRWKDDGTAVEIIPEFAGISGDNSVFQVTTNGFSVYAIASVRVPAPSGSGSLGFGGTSHAGVGAAYDLIAGEVTVLKLKNTAVTEVAILPAVNIRELMITVEQKSGPENDMKPLNGDVYQYDLVTLYKADAAGIAEITYTFEIPKDWLSERNGLPVMWHYNMTSGNWTEYSAEFTGNNAKSVISKVSCPGTGWIAPGCVSSNISDAEEMITDEPAGTAGDDILLSDDSTAISTPSKETVPASDGLIISLGFVGLLIFLGVVTIILRKR</sequence>
<name>A0A9E7PQL8_9EURY</name>